<proteinExistence type="predicted"/>
<dbReference type="RefSeq" id="WP_123649860.1">
    <property type="nucleotide sequence ID" value="NZ_CP168029.1"/>
</dbReference>
<feature type="transmembrane region" description="Helical" evidence="1">
    <location>
        <begin position="213"/>
        <end position="234"/>
    </location>
</feature>
<sequence length="440" mass="48511">MPLLLTSMIGASIFGNDFFKFSIGSFNVLDFLIVATCISYLAIFSFGRARRNFNSGLLCDRWLWAFLAYGLISVIFSYMGFYSSLGLSSDVLFNASFIPRQAYYLFFIPLIIASTRHPSSGSCRKFLCGKYRLLFLCIYIAHVLWTGGFALDVSSCFCLSLLLLLKKRKQEVIDLLFLGVVLFSPMAVGGEMTQAAIRLVCLVFYFAKSKENVFHYGMFAVLAIVIACFIVPFAPFGDLGLDANTSWRISYWRDELDQLLATYGMGVGYGTSYASYGFIGSATSGPFAATAQYSTLEKMYVVGCHNSFISMAFRLGVAGVSLLLTYILSLASRKRSHREDFASSACFAVISSLIIICFNVGFESPAYFFLFAFSVSYLNSTATLREAAICSVEADRGRRSDATNSAGLGGAEALSRHGVIPKAAERVRTRFRCHLAAKVM</sequence>
<keyword evidence="1" id="KW-0812">Transmembrane</keyword>
<feature type="transmembrane region" description="Helical" evidence="1">
    <location>
        <begin position="62"/>
        <end position="85"/>
    </location>
</feature>
<feature type="transmembrane region" description="Helical" evidence="1">
    <location>
        <begin position="175"/>
        <end position="206"/>
    </location>
</feature>
<evidence type="ECO:0000313" key="3">
    <source>
        <dbReference type="Proteomes" id="UP000462865"/>
    </source>
</evidence>
<dbReference type="AlphaFoldDB" id="A0A7K0I6P5"/>
<evidence type="ECO:0000256" key="1">
    <source>
        <dbReference type="SAM" id="Phobius"/>
    </source>
</evidence>
<comment type="caution">
    <text evidence="2">The sequence shown here is derived from an EMBL/GenBank/DDBJ whole genome shotgun (WGS) entry which is preliminary data.</text>
</comment>
<name>A0A7K0I6P5_9ACTN</name>
<gene>
    <name evidence="2" type="ORF">GKG38_01345</name>
</gene>
<organism evidence="2 3">
    <name type="scientific">Gordonibacter urolithinfaciens</name>
    <dbReference type="NCBI Taxonomy" id="1335613"/>
    <lineage>
        <taxon>Bacteria</taxon>
        <taxon>Bacillati</taxon>
        <taxon>Actinomycetota</taxon>
        <taxon>Coriobacteriia</taxon>
        <taxon>Eggerthellales</taxon>
        <taxon>Eggerthellaceae</taxon>
        <taxon>Gordonibacter</taxon>
    </lineage>
</organism>
<feature type="transmembrane region" description="Helical" evidence="1">
    <location>
        <begin position="341"/>
        <end position="362"/>
    </location>
</feature>
<reference evidence="2 3" key="1">
    <citation type="journal article" date="2019" name="Nat. Med.">
        <title>A library of human gut bacterial isolates paired with longitudinal multiomics data enables mechanistic microbiome research.</title>
        <authorList>
            <person name="Poyet M."/>
            <person name="Groussin M."/>
            <person name="Gibbons S.M."/>
            <person name="Avila-Pacheco J."/>
            <person name="Jiang X."/>
            <person name="Kearney S.M."/>
            <person name="Perrotta A.R."/>
            <person name="Berdy B."/>
            <person name="Zhao S."/>
            <person name="Lieberman T.D."/>
            <person name="Swanson P.K."/>
            <person name="Smith M."/>
            <person name="Roesemann S."/>
            <person name="Alexander J.E."/>
            <person name="Rich S.A."/>
            <person name="Livny J."/>
            <person name="Vlamakis H."/>
            <person name="Clish C."/>
            <person name="Bullock K."/>
            <person name="Deik A."/>
            <person name="Scott J."/>
            <person name="Pierce K.A."/>
            <person name="Xavier R.J."/>
            <person name="Alm E.J."/>
        </authorList>
    </citation>
    <scope>NUCLEOTIDE SEQUENCE [LARGE SCALE GENOMIC DNA]</scope>
    <source>
        <strain evidence="2 3">BIOML-A1</strain>
    </source>
</reference>
<feature type="transmembrane region" description="Helical" evidence="1">
    <location>
        <begin position="308"/>
        <end position="329"/>
    </location>
</feature>
<feature type="transmembrane region" description="Helical" evidence="1">
    <location>
        <begin position="31"/>
        <end position="50"/>
    </location>
</feature>
<protein>
    <recommendedName>
        <fullName evidence="4">O-antigen ligase domain-containing protein</fullName>
    </recommendedName>
</protein>
<keyword evidence="1" id="KW-0472">Membrane</keyword>
<accession>A0A7K0I6P5</accession>
<feature type="transmembrane region" description="Helical" evidence="1">
    <location>
        <begin position="133"/>
        <end position="163"/>
    </location>
</feature>
<keyword evidence="1" id="KW-1133">Transmembrane helix</keyword>
<feature type="transmembrane region" description="Helical" evidence="1">
    <location>
        <begin position="368"/>
        <end position="389"/>
    </location>
</feature>
<dbReference type="Proteomes" id="UP000462865">
    <property type="component" value="Unassembled WGS sequence"/>
</dbReference>
<dbReference type="EMBL" id="WKZA01000003">
    <property type="protein sequence ID" value="MSA93734.1"/>
    <property type="molecule type" value="Genomic_DNA"/>
</dbReference>
<evidence type="ECO:0000313" key="2">
    <source>
        <dbReference type="EMBL" id="MSA93734.1"/>
    </source>
</evidence>
<evidence type="ECO:0008006" key="4">
    <source>
        <dbReference type="Google" id="ProtNLM"/>
    </source>
</evidence>
<feature type="transmembrane region" description="Helical" evidence="1">
    <location>
        <begin position="91"/>
        <end position="112"/>
    </location>
</feature>